<dbReference type="PRINTS" id="PR00455">
    <property type="entry name" value="HTHTETR"/>
</dbReference>
<dbReference type="OrthoDB" id="9812993at2"/>
<proteinExistence type="predicted"/>
<feature type="domain" description="HTH tetR-type" evidence="3">
    <location>
        <begin position="5"/>
        <end position="65"/>
    </location>
</feature>
<evidence type="ECO:0000259" key="3">
    <source>
        <dbReference type="PROSITE" id="PS50977"/>
    </source>
</evidence>
<comment type="caution">
    <text evidence="4">The sequence shown here is derived from an EMBL/GenBank/DDBJ whole genome shotgun (WGS) entry which is preliminary data.</text>
</comment>
<dbReference type="Pfam" id="PF00440">
    <property type="entry name" value="TetR_N"/>
    <property type="match status" value="1"/>
</dbReference>
<organism evidence="4 5">
    <name type="scientific">Lactococcus fujiensis JCM 16395</name>
    <dbReference type="NCBI Taxonomy" id="1291764"/>
    <lineage>
        <taxon>Bacteria</taxon>
        <taxon>Bacillati</taxon>
        <taxon>Bacillota</taxon>
        <taxon>Bacilli</taxon>
        <taxon>Lactobacillales</taxon>
        <taxon>Streptococcaceae</taxon>
        <taxon>Lactococcus</taxon>
    </lineage>
</organism>
<dbReference type="RefSeq" id="WP_096816950.1">
    <property type="nucleotide sequence ID" value="NZ_JXJU01000001.1"/>
</dbReference>
<evidence type="ECO:0000256" key="1">
    <source>
        <dbReference type="ARBA" id="ARBA00023125"/>
    </source>
</evidence>
<dbReference type="SUPFAM" id="SSF46689">
    <property type="entry name" value="Homeodomain-like"/>
    <property type="match status" value="1"/>
</dbReference>
<evidence type="ECO:0000313" key="5">
    <source>
        <dbReference type="Proteomes" id="UP000218181"/>
    </source>
</evidence>
<accession>A0A2A5RQ24</accession>
<dbReference type="InterPro" id="IPR009057">
    <property type="entry name" value="Homeodomain-like_sf"/>
</dbReference>
<dbReference type="Proteomes" id="UP000218181">
    <property type="component" value="Unassembled WGS sequence"/>
</dbReference>
<keyword evidence="1 2" id="KW-0238">DNA-binding</keyword>
<dbReference type="GO" id="GO:0003677">
    <property type="term" value="F:DNA binding"/>
    <property type="evidence" value="ECO:0007669"/>
    <property type="project" value="UniProtKB-UniRule"/>
</dbReference>
<evidence type="ECO:0000313" key="4">
    <source>
        <dbReference type="EMBL" id="PCS01528.1"/>
    </source>
</evidence>
<dbReference type="PROSITE" id="PS01081">
    <property type="entry name" value="HTH_TETR_1"/>
    <property type="match status" value="1"/>
</dbReference>
<dbReference type="PANTHER" id="PTHR43479:SF11">
    <property type="entry name" value="ACREF_ENVCD OPERON REPRESSOR-RELATED"/>
    <property type="match status" value="1"/>
</dbReference>
<dbReference type="EMBL" id="JXJU01000001">
    <property type="protein sequence ID" value="PCS01528.1"/>
    <property type="molecule type" value="Genomic_DNA"/>
</dbReference>
<reference evidence="4 5" key="1">
    <citation type="submission" date="2014-12" db="EMBL/GenBank/DDBJ databases">
        <title>Draft genome sequences of 10 type strains of Lactococcus.</title>
        <authorList>
            <person name="Sun Z."/>
            <person name="Zhong Z."/>
            <person name="Liu W."/>
            <person name="Zhang W."/>
            <person name="Zhang H."/>
        </authorList>
    </citation>
    <scope>NUCLEOTIDE SEQUENCE [LARGE SCALE GENOMIC DNA]</scope>
    <source>
        <strain evidence="4 5">JCM 16395</strain>
    </source>
</reference>
<dbReference type="InterPro" id="IPR023772">
    <property type="entry name" value="DNA-bd_HTH_TetR-type_CS"/>
</dbReference>
<dbReference type="InterPro" id="IPR001647">
    <property type="entry name" value="HTH_TetR"/>
</dbReference>
<keyword evidence="5" id="KW-1185">Reference proteome</keyword>
<dbReference type="Gene3D" id="1.10.357.10">
    <property type="entry name" value="Tetracycline Repressor, domain 2"/>
    <property type="match status" value="1"/>
</dbReference>
<evidence type="ECO:0000256" key="2">
    <source>
        <dbReference type="PROSITE-ProRule" id="PRU00335"/>
    </source>
</evidence>
<dbReference type="STRING" id="1291764.GCA_001311235_00150"/>
<feature type="DNA-binding region" description="H-T-H motif" evidence="2">
    <location>
        <begin position="28"/>
        <end position="47"/>
    </location>
</feature>
<dbReference type="InterPro" id="IPR050624">
    <property type="entry name" value="HTH-type_Tx_Regulator"/>
</dbReference>
<name>A0A2A5RQ24_9LACT</name>
<dbReference type="AlphaFoldDB" id="A0A2A5RQ24"/>
<gene>
    <name evidence="4" type="ORF">RT41_GL000292</name>
</gene>
<dbReference type="PANTHER" id="PTHR43479">
    <property type="entry name" value="ACREF/ENVCD OPERON REPRESSOR-RELATED"/>
    <property type="match status" value="1"/>
</dbReference>
<sequence length="184" mass="21037">MNNSITSKEILIHHCKEIVKAQGLKGISIRSLAEHSGVSIGAIYNYFSSKDQLVSETTGAIWAEIFHFSEKSFEYDEFVKCLEELLWSIEKGKALYPHFFSAQAITISIGSSAQSLQTNYDYWSHIKESLVKILIIDKKIRPDVFDDNLTAEKFVDYVFELFLHVILSDDKNNGLIKFVQNSIY</sequence>
<dbReference type="PROSITE" id="PS50977">
    <property type="entry name" value="HTH_TETR_2"/>
    <property type="match status" value="1"/>
</dbReference>
<protein>
    <recommendedName>
        <fullName evidence="3">HTH tetR-type domain-containing protein</fullName>
    </recommendedName>
</protein>